<evidence type="ECO:0000256" key="3">
    <source>
        <dbReference type="SAM" id="MobiDB-lite"/>
    </source>
</evidence>
<name>A0A4R5QBZ7_9PROT</name>
<dbReference type="SUPFAM" id="SSF51120">
    <property type="entry name" value="beta-Roll"/>
    <property type="match status" value="2"/>
</dbReference>
<evidence type="ECO:0000256" key="2">
    <source>
        <dbReference type="ARBA" id="ARBA00022525"/>
    </source>
</evidence>
<organism evidence="4 5">
    <name type="scientific">Dankookia rubra</name>
    <dbReference type="NCBI Taxonomy" id="1442381"/>
    <lineage>
        <taxon>Bacteria</taxon>
        <taxon>Pseudomonadati</taxon>
        <taxon>Pseudomonadota</taxon>
        <taxon>Alphaproteobacteria</taxon>
        <taxon>Acetobacterales</taxon>
        <taxon>Roseomonadaceae</taxon>
        <taxon>Dankookia</taxon>
    </lineage>
</organism>
<dbReference type="InterPro" id="IPR001343">
    <property type="entry name" value="Hemolysn_Ca-bd"/>
</dbReference>
<dbReference type="GO" id="GO:0005509">
    <property type="term" value="F:calcium ion binding"/>
    <property type="evidence" value="ECO:0007669"/>
    <property type="project" value="InterPro"/>
</dbReference>
<proteinExistence type="predicted"/>
<dbReference type="EMBL" id="SMSJ01000052">
    <property type="protein sequence ID" value="TDH59817.1"/>
    <property type="molecule type" value="Genomic_DNA"/>
</dbReference>
<comment type="caution">
    <text evidence="4">The sequence shown here is derived from an EMBL/GenBank/DDBJ whole genome shotgun (WGS) entry which is preliminary data.</text>
</comment>
<accession>A0A4R5QBZ7</accession>
<evidence type="ECO:0000313" key="5">
    <source>
        <dbReference type="Proteomes" id="UP000295096"/>
    </source>
</evidence>
<dbReference type="InterPro" id="IPR011049">
    <property type="entry name" value="Serralysin-like_metalloprot_C"/>
</dbReference>
<sequence length="310" mass="30930">MRGGRTPACRRNATMPVFTGGPGPDVLSGDQGGNLILGRGGADVLIGREADDIILGGAGRDVIAGDTIPRPGGPVQPSEFGPFPGARPLGPGDNLILAGAGDDRVTAGFGADTVLGGAGNDTIEGYGASDVSPVGSGNLIAADGPDLLVGGAGNDLIRGGGGADLLFGGRGADTLVGGVGVDTLAGGAGADRFVFGRSLEPEGTSFTADTGAGPGQRDVILDFREGLDRIDLAAYRNFFPGPGGQPPPDFLGTEGFGDSRALQVRYEIDGCTTLVQVLAPFGDASQAPAPLREIELAGRHVLEAGDFILA</sequence>
<evidence type="ECO:0000313" key="4">
    <source>
        <dbReference type="EMBL" id="TDH59817.1"/>
    </source>
</evidence>
<evidence type="ECO:0000256" key="1">
    <source>
        <dbReference type="ARBA" id="ARBA00004613"/>
    </source>
</evidence>
<dbReference type="GO" id="GO:0005576">
    <property type="term" value="C:extracellular region"/>
    <property type="evidence" value="ECO:0007669"/>
    <property type="project" value="UniProtKB-SubCell"/>
</dbReference>
<dbReference type="InterPro" id="IPR018511">
    <property type="entry name" value="Hemolysin-typ_Ca-bd_CS"/>
</dbReference>
<dbReference type="OrthoDB" id="7250938at2"/>
<dbReference type="PROSITE" id="PS00330">
    <property type="entry name" value="HEMOLYSIN_CALCIUM"/>
    <property type="match status" value="3"/>
</dbReference>
<keyword evidence="5" id="KW-1185">Reference proteome</keyword>
<dbReference type="Proteomes" id="UP000295096">
    <property type="component" value="Unassembled WGS sequence"/>
</dbReference>
<dbReference type="InterPro" id="IPR050557">
    <property type="entry name" value="RTX_toxin/Mannuronan_C5-epim"/>
</dbReference>
<gene>
    <name evidence="4" type="ORF">E2C06_25285</name>
</gene>
<dbReference type="PRINTS" id="PR00313">
    <property type="entry name" value="CABNDNGRPT"/>
</dbReference>
<dbReference type="PANTHER" id="PTHR38340:SF1">
    <property type="entry name" value="S-LAYER PROTEIN"/>
    <property type="match status" value="1"/>
</dbReference>
<dbReference type="AlphaFoldDB" id="A0A4R5QBZ7"/>
<keyword evidence="2" id="KW-0964">Secreted</keyword>
<comment type="subcellular location">
    <subcellularLocation>
        <location evidence="1">Secreted</location>
    </subcellularLocation>
</comment>
<feature type="region of interest" description="Disordered" evidence="3">
    <location>
        <begin position="1"/>
        <end position="26"/>
    </location>
</feature>
<dbReference type="Pfam" id="PF00353">
    <property type="entry name" value="HemolysinCabind"/>
    <property type="match status" value="3"/>
</dbReference>
<protein>
    <submittedName>
        <fullName evidence="4">Calcium-binding protein</fullName>
    </submittedName>
</protein>
<dbReference type="Gene3D" id="2.150.10.10">
    <property type="entry name" value="Serralysin-like metalloprotease, C-terminal"/>
    <property type="match status" value="3"/>
</dbReference>
<dbReference type="PANTHER" id="PTHR38340">
    <property type="entry name" value="S-LAYER PROTEIN"/>
    <property type="match status" value="1"/>
</dbReference>
<reference evidence="4 5" key="1">
    <citation type="journal article" date="2016" name="J. Microbiol.">
        <title>Dankookia rubra gen. nov., sp. nov., an alphaproteobacterium isolated from sediment of a shallow stream.</title>
        <authorList>
            <person name="Kim W.H."/>
            <person name="Kim D.H."/>
            <person name="Kang K."/>
            <person name="Ahn T.Y."/>
        </authorList>
    </citation>
    <scope>NUCLEOTIDE SEQUENCE [LARGE SCALE GENOMIC DNA]</scope>
    <source>
        <strain evidence="4 5">JCM30602</strain>
    </source>
</reference>